<evidence type="ECO:0000256" key="25">
    <source>
        <dbReference type="PIRSR" id="PIRSR605502-1"/>
    </source>
</evidence>
<evidence type="ECO:0000313" key="27">
    <source>
        <dbReference type="Proteomes" id="UP000549394"/>
    </source>
</evidence>
<comment type="catalytic activity">
    <reaction evidence="24">
        <text>alpha-NAD(+) + H2O = ADP-D-ribose + nicotinamide + H(+)</text>
        <dbReference type="Rhea" id="RHEA:68792"/>
        <dbReference type="ChEBI" id="CHEBI:15377"/>
        <dbReference type="ChEBI" id="CHEBI:15378"/>
        <dbReference type="ChEBI" id="CHEBI:17154"/>
        <dbReference type="ChEBI" id="CHEBI:57967"/>
        <dbReference type="ChEBI" id="CHEBI:77017"/>
    </reaction>
</comment>
<keyword evidence="12" id="KW-0378">Hydrolase</keyword>
<dbReference type="EMBL" id="CAJFCJ010000003">
    <property type="protein sequence ID" value="CAD5113316.1"/>
    <property type="molecule type" value="Genomic_DNA"/>
</dbReference>
<dbReference type="GO" id="GO:0005759">
    <property type="term" value="C:mitochondrial matrix"/>
    <property type="evidence" value="ECO:0007669"/>
    <property type="project" value="UniProtKB-SubCell"/>
</dbReference>
<keyword evidence="14" id="KW-0496">Mitochondrion</keyword>
<dbReference type="InterPro" id="IPR036705">
    <property type="entry name" value="Ribosyl_crysJ1_sf"/>
</dbReference>
<dbReference type="Proteomes" id="UP000549394">
    <property type="component" value="Unassembled WGS sequence"/>
</dbReference>
<dbReference type="GO" id="GO:0005634">
    <property type="term" value="C:nucleus"/>
    <property type="evidence" value="ECO:0007669"/>
    <property type="project" value="UniProtKB-SubCell"/>
</dbReference>
<dbReference type="FunFam" id="1.10.4080.10:FF:000001">
    <property type="entry name" value="ADP-ribose glycohydrolase ARH3"/>
    <property type="match status" value="1"/>
</dbReference>
<evidence type="ECO:0000256" key="23">
    <source>
        <dbReference type="ARBA" id="ARBA00043193"/>
    </source>
</evidence>
<evidence type="ECO:0000256" key="22">
    <source>
        <dbReference type="ARBA" id="ARBA00043187"/>
    </source>
</evidence>
<evidence type="ECO:0000256" key="8">
    <source>
        <dbReference type="ARBA" id="ARBA00022454"/>
    </source>
</evidence>
<dbReference type="GO" id="GO:0140290">
    <property type="term" value="P:peptidyl-serine ADP-deribosylation"/>
    <property type="evidence" value="ECO:0007669"/>
    <property type="project" value="UniProtKB-ARBA"/>
</dbReference>
<dbReference type="GO" id="GO:0006281">
    <property type="term" value="P:DNA repair"/>
    <property type="evidence" value="ECO:0007669"/>
    <property type="project" value="UniProtKB-KW"/>
</dbReference>
<feature type="binding site" evidence="25">
    <location>
        <position position="289"/>
    </location>
    <ligand>
        <name>Mg(2+)</name>
        <dbReference type="ChEBI" id="CHEBI:18420"/>
        <label>1</label>
    </ligand>
</feature>
<evidence type="ECO:0000256" key="5">
    <source>
        <dbReference type="ARBA" id="ARBA00010702"/>
    </source>
</evidence>
<keyword evidence="15" id="KW-0234">DNA repair</keyword>
<feature type="binding site" evidence="25">
    <location>
        <position position="287"/>
    </location>
    <ligand>
        <name>Mg(2+)</name>
        <dbReference type="ChEBI" id="CHEBI:18420"/>
        <label>1</label>
    </ligand>
</feature>
<dbReference type="Gene3D" id="1.10.4080.10">
    <property type="entry name" value="ADP-ribosylation/Crystallin J1"/>
    <property type="match status" value="1"/>
</dbReference>
<dbReference type="PANTHER" id="PTHR16222:SF24">
    <property type="entry name" value="ADP-RIBOSYLHYDROLASE ARH3"/>
    <property type="match status" value="1"/>
</dbReference>
<feature type="binding site" evidence="25">
    <location>
        <position position="290"/>
    </location>
    <ligand>
        <name>Mg(2+)</name>
        <dbReference type="ChEBI" id="CHEBI:18420"/>
        <label>1</label>
    </ligand>
</feature>
<evidence type="ECO:0000256" key="14">
    <source>
        <dbReference type="ARBA" id="ARBA00023128"/>
    </source>
</evidence>
<evidence type="ECO:0000256" key="11">
    <source>
        <dbReference type="ARBA" id="ARBA00022763"/>
    </source>
</evidence>
<dbReference type="GO" id="GO:0004649">
    <property type="term" value="F:poly(ADP-ribose) glycohydrolase activity"/>
    <property type="evidence" value="ECO:0007669"/>
    <property type="project" value="UniProtKB-EC"/>
</dbReference>
<evidence type="ECO:0000256" key="2">
    <source>
        <dbReference type="ARBA" id="ARBA00004286"/>
    </source>
</evidence>
<evidence type="ECO:0000256" key="24">
    <source>
        <dbReference type="ARBA" id="ARBA00049015"/>
    </source>
</evidence>
<keyword evidence="8" id="KW-0158">Chromosome</keyword>
<evidence type="ECO:0000256" key="12">
    <source>
        <dbReference type="ARBA" id="ARBA00022801"/>
    </source>
</evidence>
<gene>
    <name evidence="26" type="ORF">DGYR_LOCUS2331</name>
</gene>
<comment type="cofactor">
    <cofactor evidence="25">
        <name>Mg(2+)</name>
        <dbReference type="ChEBI" id="CHEBI:18420"/>
    </cofactor>
    <text evidence="25">Binds 2 magnesium ions per subunit.</text>
</comment>
<evidence type="ECO:0000256" key="13">
    <source>
        <dbReference type="ARBA" id="ARBA00022842"/>
    </source>
</evidence>
<evidence type="ECO:0000256" key="21">
    <source>
        <dbReference type="ARBA" id="ARBA00042850"/>
    </source>
</evidence>
<feature type="binding site" evidence="25">
    <location>
        <position position="51"/>
    </location>
    <ligand>
        <name>Mg(2+)</name>
        <dbReference type="ChEBI" id="CHEBI:18420"/>
        <label>1</label>
    </ligand>
</feature>
<dbReference type="AlphaFoldDB" id="A0A7I8VCE8"/>
<dbReference type="Pfam" id="PF03747">
    <property type="entry name" value="ADP_ribosyl_GH"/>
    <property type="match status" value="1"/>
</dbReference>
<comment type="subunit">
    <text evidence="6">Monomer.</text>
</comment>
<comment type="similarity">
    <text evidence="5">Belongs to the ADP-ribosylglycohydrolase family.</text>
</comment>
<dbReference type="InterPro" id="IPR005502">
    <property type="entry name" value="Ribosyl_crysJ1"/>
</dbReference>
<feature type="binding site" evidence="25">
    <location>
        <position position="50"/>
    </location>
    <ligand>
        <name>Mg(2+)</name>
        <dbReference type="ChEBI" id="CHEBI:18420"/>
        <label>1</label>
    </ligand>
</feature>
<evidence type="ECO:0000256" key="20">
    <source>
        <dbReference type="ARBA" id="ARBA00042722"/>
    </source>
</evidence>
<evidence type="ECO:0000256" key="3">
    <source>
        <dbReference type="ARBA" id="ARBA00004305"/>
    </source>
</evidence>
<keyword evidence="27" id="KW-1185">Reference proteome</keyword>
<evidence type="ECO:0000256" key="18">
    <source>
        <dbReference type="ARBA" id="ARBA00042398"/>
    </source>
</evidence>
<sequence>MNDMEEKFIGSLVGAVVGDCLGSEYEFVTPIPSREKMLKTYNSPCIFKYTDDTAMSRSVAFSLIEKKKLDCIDLAKKFTDEYIRKPYGYGATIGEVFHKLNNIFSSKEYASITEEEIFSPSKQQHSGQGSFGNGAAMRIAPASLFGIKSDNKEFEDLVRKISLITHAHPFGINGAILEATAVKWALKYPNNDSDLLDKLETFAKSLEVDSEQKVYQEKITLIRQLMLEYETSEEDVATKLGNDVTALNSVPAAIYSFLRTTKERFSNLSPEEKFKETILFSISLGGDTDTIASMAGAIAGAAYSINCIPKNWIKICEGVDDARKQAHKLYELQHCK</sequence>
<keyword evidence="10 25" id="KW-0479">Metal-binding</keyword>
<evidence type="ECO:0000256" key="19">
    <source>
        <dbReference type="ARBA" id="ARBA00042471"/>
    </source>
</evidence>
<evidence type="ECO:0000256" key="9">
    <source>
        <dbReference type="ARBA" id="ARBA00022490"/>
    </source>
</evidence>
<evidence type="ECO:0000256" key="6">
    <source>
        <dbReference type="ARBA" id="ARBA00011245"/>
    </source>
</evidence>
<dbReference type="OrthoDB" id="410104at2759"/>
<evidence type="ECO:0000256" key="4">
    <source>
        <dbReference type="ARBA" id="ARBA00004496"/>
    </source>
</evidence>
<keyword evidence="9" id="KW-0963">Cytoplasm</keyword>
<dbReference type="PANTHER" id="PTHR16222">
    <property type="entry name" value="ADP-RIBOSYLGLYCOHYDROLASE"/>
    <property type="match status" value="1"/>
</dbReference>
<dbReference type="InterPro" id="IPR050792">
    <property type="entry name" value="ADP-ribosylglycohydrolase"/>
</dbReference>
<accession>A0A7I8VCE8</accession>
<dbReference type="GO" id="GO:0005694">
    <property type="term" value="C:chromosome"/>
    <property type="evidence" value="ECO:0007669"/>
    <property type="project" value="UniProtKB-SubCell"/>
</dbReference>
<evidence type="ECO:0000313" key="26">
    <source>
        <dbReference type="EMBL" id="CAD5113316.1"/>
    </source>
</evidence>
<protein>
    <recommendedName>
        <fullName evidence="17">ADP-ribosylhydrolase ARH3</fullName>
        <ecNumber evidence="7">3.2.1.143</ecNumber>
    </recommendedName>
    <alternativeName>
        <fullName evidence="18">ADP-ribose glycohydrolase ARH3</fullName>
    </alternativeName>
    <alternativeName>
        <fullName evidence="19">ADP-ribosylhydrolase 3</fullName>
    </alternativeName>
    <alternativeName>
        <fullName evidence="22">O-acetyl-ADP-ribose deacetylase ARH3</fullName>
    </alternativeName>
    <alternativeName>
        <fullName evidence="23">Poly(ADP-ribose) glycohydrolase ARH3</fullName>
    </alternativeName>
    <alternativeName>
        <fullName evidence="21">[Protein ADP-ribosylarginine] hydrolase-like protein 2</fullName>
    </alternativeName>
    <alternativeName>
        <fullName evidence="20">[Protein ADP-ribosylserine] hydrolase</fullName>
    </alternativeName>
</protein>
<keyword evidence="11" id="KW-0227">DNA damage</keyword>
<evidence type="ECO:0000256" key="1">
    <source>
        <dbReference type="ARBA" id="ARBA00004123"/>
    </source>
</evidence>
<evidence type="ECO:0000256" key="17">
    <source>
        <dbReference type="ARBA" id="ARBA00041057"/>
    </source>
</evidence>
<dbReference type="GO" id="GO:0046872">
    <property type="term" value="F:metal ion binding"/>
    <property type="evidence" value="ECO:0007669"/>
    <property type="project" value="UniProtKB-KW"/>
</dbReference>
<name>A0A7I8VCE8_9ANNE</name>
<comment type="caution">
    <text evidence="26">The sequence shown here is derived from an EMBL/GenBank/DDBJ whole genome shotgun (WGS) entry which is preliminary data.</text>
</comment>
<evidence type="ECO:0000256" key="10">
    <source>
        <dbReference type="ARBA" id="ARBA00022723"/>
    </source>
</evidence>
<evidence type="ECO:0000256" key="7">
    <source>
        <dbReference type="ARBA" id="ARBA00012255"/>
    </source>
</evidence>
<organism evidence="26 27">
    <name type="scientific">Dimorphilus gyrociliatus</name>
    <dbReference type="NCBI Taxonomy" id="2664684"/>
    <lineage>
        <taxon>Eukaryota</taxon>
        <taxon>Metazoa</taxon>
        <taxon>Spiralia</taxon>
        <taxon>Lophotrochozoa</taxon>
        <taxon>Annelida</taxon>
        <taxon>Polychaeta</taxon>
        <taxon>Polychaeta incertae sedis</taxon>
        <taxon>Dinophilidae</taxon>
        <taxon>Dimorphilus</taxon>
    </lineage>
</organism>
<evidence type="ECO:0000256" key="15">
    <source>
        <dbReference type="ARBA" id="ARBA00023204"/>
    </source>
</evidence>
<dbReference type="EC" id="3.2.1.143" evidence="7"/>
<reference evidence="26 27" key="1">
    <citation type="submission" date="2020-08" db="EMBL/GenBank/DDBJ databases">
        <authorList>
            <person name="Hejnol A."/>
        </authorList>
    </citation>
    <scope>NUCLEOTIDE SEQUENCE [LARGE SCALE GENOMIC DNA]</scope>
</reference>
<comment type="subcellular location">
    <subcellularLocation>
        <location evidence="2">Chromosome</location>
    </subcellularLocation>
    <subcellularLocation>
        <location evidence="4">Cytoplasm</location>
    </subcellularLocation>
    <subcellularLocation>
        <location evidence="3">Mitochondrion matrix</location>
    </subcellularLocation>
    <subcellularLocation>
        <location evidence="1">Nucleus</location>
    </subcellularLocation>
</comment>
<evidence type="ECO:0000256" key="16">
    <source>
        <dbReference type="ARBA" id="ARBA00023242"/>
    </source>
</evidence>
<feature type="binding site" evidence="25">
    <location>
        <position position="52"/>
    </location>
    <ligand>
        <name>Mg(2+)</name>
        <dbReference type="ChEBI" id="CHEBI:18420"/>
        <label>1</label>
    </ligand>
</feature>
<dbReference type="SUPFAM" id="SSF101478">
    <property type="entry name" value="ADP-ribosylglycohydrolase"/>
    <property type="match status" value="1"/>
</dbReference>
<keyword evidence="16" id="KW-0539">Nucleus</keyword>
<proteinExistence type="inferred from homology"/>
<keyword evidence="13 25" id="KW-0460">Magnesium</keyword>